<dbReference type="PANTHER" id="PTHR42939:SF1">
    <property type="entry name" value="ABC TRANSPORTER ATP-BINDING PROTEIN ALBC-RELATED"/>
    <property type="match status" value="1"/>
</dbReference>
<organism evidence="5">
    <name type="scientific">Clostridium beijerinckii</name>
    <name type="common">Clostridium MP</name>
    <dbReference type="NCBI Taxonomy" id="1520"/>
    <lineage>
        <taxon>Bacteria</taxon>
        <taxon>Bacillati</taxon>
        <taxon>Bacillota</taxon>
        <taxon>Clostridia</taxon>
        <taxon>Eubacteriales</taxon>
        <taxon>Clostridiaceae</taxon>
        <taxon>Clostridium</taxon>
    </lineage>
</organism>
<evidence type="ECO:0000256" key="2">
    <source>
        <dbReference type="ARBA" id="ARBA00022741"/>
    </source>
</evidence>
<keyword evidence="3 5" id="KW-0067">ATP-binding</keyword>
<keyword evidence="1" id="KW-0813">Transport</keyword>
<name>Q7WYT9_CLOBE</name>
<evidence type="ECO:0000256" key="1">
    <source>
        <dbReference type="ARBA" id="ARBA00022448"/>
    </source>
</evidence>
<dbReference type="InterPro" id="IPR003593">
    <property type="entry name" value="AAA+_ATPase"/>
</dbReference>
<dbReference type="Pfam" id="PF00005">
    <property type="entry name" value="ABC_tran"/>
    <property type="match status" value="1"/>
</dbReference>
<reference evidence="5" key="1">
    <citation type="journal article" date="2003" name="Appl. Environ. Microbiol.">
        <title>Functional analysis of the gene cluster involved in production of the bacteriocin circularin A by Clostridium beijerinckii ATCC 25752.</title>
        <authorList>
            <person name="Kemperman R."/>
            <person name="Jonker M."/>
            <person name="Nauta A."/>
            <person name="Kuipers O.P."/>
            <person name="Kok J."/>
        </authorList>
    </citation>
    <scope>NUCLEOTIDE SEQUENCE</scope>
    <source>
        <strain evidence="5">ATCC 25752</strain>
    </source>
</reference>
<dbReference type="PANTHER" id="PTHR42939">
    <property type="entry name" value="ABC TRANSPORTER ATP-BINDING PROTEIN ALBC-RELATED"/>
    <property type="match status" value="1"/>
</dbReference>
<gene>
    <name evidence="5" type="primary">cirD</name>
</gene>
<keyword evidence="2" id="KW-0547">Nucleotide-binding</keyword>
<dbReference type="SMART" id="SM00382">
    <property type="entry name" value="AAA"/>
    <property type="match status" value="1"/>
</dbReference>
<evidence type="ECO:0000313" key="5">
    <source>
        <dbReference type="EMBL" id="CAD97583.1"/>
    </source>
</evidence>
<dbReference type="InterPro" id="IPR027417">
    <property type="entry name" value="P-loop_NTPase"/>
</dbReference>
<feature type="domain" description="ABC transporter" evidence="4">
    <location>
        <begin position="12"/>
        <end position="221"/>
    </location>
</feature>
<dbReference type="CDD" id="cd03230">
    <property type="entry name" value="ABC_DR_subfamily_A"/>
    <property type="match status" value="1"/>
</dbReference>
<proteinExistence type="evidence at transcript level"/>
<dbReference type="GO" id="GO:0005524">
    <property type="term" value="F:ATP binding"/>
    <property type="evidence" value="ECO:0007669"/>
    <property type="project" value="UniProtKB-KW"/>
</dbReference>
<dbReference type="EMBL" id="AJ566621">
    <property type="protein sequence ID" value="CAD97583.1"/>
    <property type="molecule type" value="mRNA"/>
</dbReference>
<evidence type="ECO:0000259" key="4">
    <source>
        <dbReference type="PROSITE" id="PS50893"/>
    </source>
</evidence>
<protein>
    <submittedName>
        <fullName evidence="5">ATP-binding protein</fullName>
    </submittedName>
</protein>
<dbReference type="Gene3D" id="3.40.50.300">
    <property type="entry name" value="P-loop containing nucleotide triphosphate hydrolases"/>
    <property type="match status" value="1"/>
</dbReference>
<dbReference type="InterPro" id="IPR051782">
    <property type="entry name" value="ABC_Transporter_VariousFunc"/>
</dbReference>
<dbReference type="InterPro" id="IPR003439">
    <property type="entry name" value="ABC_transporter-like_ATP-bd"/>
</dbReference>
<sequence length="221" mass="25725">MVKGWNYMKPMLEITNLSFSYSEETEVLKNLDFTLNEKEILCIKGPNGAGKTTFLKILCGLIRINSCNLKYMGQKNKLRNIKDDIAYVPSDPYLYTKLTGMENLELICDIWKEDKKKFMLTSMELANFFNLEEDLNTYVEDYSLGMKHKLYLIGMLSRNTKIIIMDEPLTALDIQSQNIAIKMFHEYVQLNKSIIFVSHINDLITRLATKELNLVNGRFYD</sequence>
<dbReference type="PROSITE" id="PS50893">
    <property type="entry name" value="ABC_TRANSPORTER_2"/>
    <property type="match status" value="1"/>
</dbReference>
<dbReference type="AlphaFoldDB" id="Q7WYT9"/>
<accession>Q7WYT9</accession>
<evidence type="ECO:0000256" key="3">
    <source>
        <dbReference type="ARBA" id="ARBA00022840"/>
    </source>
</evidence>
<dbReference type="SUPFAM" id="SSF52540">
    <property type="entry name" value="P-loop containing nucleoside triphosphate hydrolases"/>
    <property type="match status" value="1"/>
</dbReference>
<dbReference type="GO" id="GO:0016887">
    <property type="term" value="F:ATP hydrolysis activity"/>
    <property type="evidence" value="ECO:0007669"/>
    <property type="project" value="InterPro"/>
</dbReference>